<dbReference type="InterPro" id="IPR002130">
    <property type="entry name" value="Cyclophilin-type_PPIase_dom"/>
</dbReference>
<sequence length="302" mass="32755">MIGLVTGLMLLQAAGAMSSGDVRAAAEADADAWRTPDPENLVIMEFGGEQVLIELAPHFAPQTVENIRELTRSGYFDQTSIVRVQNNYVVQWGAEEEDVQDGTTGAAPNRGTARDRVPGELDRARADEDFTSIDQRDTYAPTVGFSHGFAAAQDGNEQWLAHCYGAVGVGRGDDVDGTDGSSLYVVTGHAPRHLDRNVAVVGRVLDGMDAFHDLPAGSGELGFYTAGETKLPLDDVRLASELPEAERPHVEVMRTDTALFRDWVDTRANRTRDGWFVRSAGAIDLCNIPVPVRFPDRDEGAN</sequence>
<dbReference type="Pfam" id="PF00160">
    <property type="entry name" value="Pro_isomerase"/>
    <property type="match status" value="1"/>
</dbReference>
<gene>
    <name evidence="6" type="ORF">B5C34_13255</name>
</gene>
<dbReference type="PROSITE" id="PS50072">
    <property type="entry name" value="CSA_PPIASE_2"/>
    <property type="match status" value="1"/>
</dbReference>
<feature type="region of interest" description="Disordered" evidence="4">
    <location>
        <begin position="95"/>
        <end position="115"/>
    </location>
</feature>
<dbReference type="SUPFAM" id="SSF50891">
    <property type="entry name" value="Cyclophilin-like"/>
    <property type="match status" value="1"/>
</dbReference>
<dbReference type="PANTHER" id="PTHR43246">
    <property type="entry name" value="PEPTIDYL-PROLYL CIS-TRANS ISOMERASE CYP38, CHLOROPLASTIC"/>
    <property type="match status" value="1"/>
</dbReference>
<keyword evidence="3" id="KW-0413">Isomerase</keyword>
<dbReference type="GO" id="GO:0003755">
    <property type="term" value="F:peptidyl-prolyl cis-trans isomerase activity"/>
    <property type="evidence" value="ECO:0007669"/>
    <property type="project" value="UniProtKB-KW"/>
</dbReference>
<dbReference type="EC" id="5.2.1.8" evidence="1"/>
<organism evidence="6 7">
    <name type="scientific">Pacificimonas flava</name>
    <dbReference type="NCBI Taxonomy" id="1234595"/>
    <lineage>
        <taxon>Bacteria</taxon>
        <taxon>Pseudomonadati</taxon>
        <taxon>Pseudomonadota</taxon>
        <taxon>Alphaproteobacteria</taxon>
        <taxon>Sphingomonadales</taxon>
        <taxon>Sphingosinicellaceae</taxon>
        <taxon>Pacificimonas</taxon>
    </lineage>
</organism>
<feature type="domain" description="PPIase cyclophilin-type" evidence="5">
    <location>
        <begin position="50"/>
        <end position="240"/>
    </location>
</feature>
<evidence type="ECO:0000313" key="7">
    <source>
        <dbReference type="Proteomes" id="UP000198462"/>
    </source>
</evidence>
<evidence type="ECO:0000259" key="5">
    <source>
        <dbReference type="PROSITE" id="PS50072"/>
    </source>
</evidence>
<proteinExistence type="predicted"/>
<evidence type="ECO:0000256" key="2">
    <source>
        <dbReference type="ARBA" id="ARBA00023110"/>
    </source>
</evidence>
<keyword evidence="7" id="KW-1185">Reference proteome</keyword>
<evidence type="ECO:0000256" key="1">
    <source>
        <dbReference type="ARBA" id="ARBA00013194"/>
    </source>
</evidence>
<dbReference type="RefSeq" id="WP_172406271.1">
    <property type="nucleotide sequence ID" value="NZ_NFZT01000001.1"/>
</dbReference>
<reference evidence="7" key="1">
    <citation type="submission" date="2017-05" db="EMBL/GenBank/DDBJ databases">
        <authorList>
            <person name="Lin X."/>
        </authorList>
    </citation>
    <scope>NUCLEOTIDE SEQUENCE [LARGE SCALE GENOMIC DNA]</scope>
    <source>
        <strain evidence="7">JLT2012</strain>
    </source>
</reference>
<evidence type="ECO:0000256" key="3">
    <source>
        <dbReference type="ARBA" id="ARBA00023235"/>
    </source>
</evidence>
<name>A0A219B7H0_9SPHN</name>
<dbReference type="EMBL" id="NFZT01000001">
    <property type="protein sequence ID" value="OWV34330.1"/>
    <property type="molecule type" value="Genomic_DNA"/>
</dbReference>
<dbReference type="InterPro" id="IPR029000">
    <property type="entry name" value="Cyclophilin-like_dom_sf"/>
</dbReference>
<comment type="caution">
    <text evidence="6">The sequence shown here is derived from an EMBL/GenBank/DDBJ whole genome shotgun (WGS) entry which is preliminary data.</text>
</comment>
<evidence type="ECO:0000313" key="6">
    <source>
        <dbReference type="EMBL" id="OWV34330.1"/>
    </source>
</evidence>
<dbReference type="Gene3D" id="2.40.100.10">
    <property type="entry name" value="Cyclophilin-like"/>
    <property type="match status" value="1"/>
</dbReference>
<dbReference type="Proteomes" id="UP000198462">
    <property type="component" value="Unassembled WGS sequence"/>
</dbReference>
<keyword evidence="2" id="KW-0697">Rotamase</keyword>
<dbReference type="InterPro" id="IPR044665">
    <property type="entry name" value="E_coli_cyclophilin_A-like"/>
</dbReference>
<dbReference type="AlphaFoldDB" id="A0A219B7H0"/>
<accession>A0A219B7H0</accession>
<evidence type="ECO:0000256" key="4">
    <source>
        <dbReference type="SAM" id="MobiDB-lite"/>
    </source>
</evidence>
<protein>
    <recommendedName>
        <fullName evidence="1">peptidylprolyl isomerase</fullName>
        <ecNumber evidence="1">5.2.1.8</ecNumber>
    </recommendedName>
</protein>